<evidence type="ECO:0000256" key="1">
    <source>
        <dbReference type="ARBA" id="ARBA00001917"/>
    </source>
</evidence>
<dbReference type="PROSITE" id="PS00557">
    <property type="entry name" value="FMN_HYDROXY_ACID_DH_1"/>
    <property type="match status" value="1"/>
</dbReference>
<dbReference type="Pfam" id="PF01070">
    <property type="entry name" value="FMN_dh"/>
    <property type="match status" value="1"/>
</dbReference>
<dbReference type="PANTHER" id="PTHR10578:SF107">
    <property type="entry name" value="2-HYDROXYACID OXIDASE 1"/>
    <property type="match status" value="1"/>
</dbReference>
<protein>
    <submittedName>
        <fullName evidence="6">FMN-dependent alpha-hydroxy acid dehydrogenase</fullName>
    </submittedName>
</protein>
<comment type="cofactor">
    <cofactor evidence="1">
        <name>FMN</name>
        <dbReference type="ChEBI" id="CHEBI:58210"/>
    </cofactor>
</comment>
<evidence type="ECO:0000313" key="6">
    <source>
        <dbReference type="EMBL" id="CUR54415.1"/>
    </source>
</evidence>
<dbReference type="InterPro" id="IPR000262">
    <property type="entry name" value="FMN-dep_DH"/>
</dbReference>
<sequence>MLRPDDARRCVQAGAAAIWVSNHGGRQLDRAVPTAHALPPIRAAVGDEVEVYVDGGLRSGIDVMTAVALGARAAFLGRLPLFALSGGEPAVVRMHDELQAQLVEAMRLAGCRHPADTPGILAPGHLTGP</sequence>
<dbReference type="PANTHER" id="PTHR10578">
    <property type="entry name" value="S -2-HYDROXY-ACID OXIDASE-RELATED"/>
    <property type="match status" value="1"/>
</dbReference>
<dbReference type="PROSITE" id="PS51349">
    <property type="entry name" value="FMN_HYDROXY_ACID_DH_2"/>
    <property type="match status" value="1"/>
</dbReference>
<organism evidence="6">
    <name type="scientific">metagenome</name>
    <dbReference type="NCBI Taxonomy" id="256318"/>
    <lineage>
        <taxon>unclassified sequences</taxon>
        <taxon>metagenomes</taxon>
    </lineage>
</organism>
<accession>A0A2P2BXC7</accession>
<keyword evidence="4" id="KW-0560">Oxidoreductase</keyword>
<dbReference type="GO" id="GO:0016491">
    <property type="term" value="F:oxidoreductase activity"/>
    <property type="evidence" value="ECO:0007669"/>
    <property type="project" value="UniProtKB-KW"/>
</dbReference>
<dbReference type="AlphaFoldDB" id="A0A2P2BXC7"/>
<dbReference type="InterPro" id="IPR013785">
    <property type="entry name" value="Aldolase_TIM"/>
</dbReference>
<keyword evidence="3" id="KW-0288">FMN</keyword>
<name>A0A2P2BXC7_9ZZZZ</name>
<keyword evidence="2" id="KW-0285">Flavoprotein</keyword>
<dbReference type="EMBL" id="CZKA01000007">
    <property type="protein sequence ID" value="CUR54415.1"/>
    <property type="molecule type" value="Genomic_DNA"/>
</dbReference>
<dbReference type="SUPFAM" id="SSF51395">
    <property type="entry name" value="FMN-linked oxidoreductases"/>
    <property type="match status" value="1"/>
</dbReference>
<reference evidence="6" key="1">
    <citation type="submission" date="2015-08" db="EMBL/GenBank/DDBJ databases">
        <authorList>
            <person name="Babu N.S."/>
            <person name="Beckwith C.J."/>
            <person name="Beseler K.G."/>
            <person name="Brison A."/>
            <person name="Carone J.V."/>
            <person name="Caskin T.P."/>
            <person name="Diamond M."/>
            <person name="Durham M.E."/>
            <person name="Foxe J.M."/>
            <person name="Go M."/>
            <person name="Henderson B.A."/>
            <person name="Jones I.B."/>
            <person name="McGettigan J.A."/>
            <person name="Micheletti S.J."/>
            <person name="Nasrallah M.E."/>
            <person name="Ortiz D."/>
            <person name="Piller C.R."/>
            <person name="Privatt S.R."/>
            <person name="Schneider S.L."/>
            <person name="Sharp S."/>
            <person name="Smith T.C."/>
            <person name="Stanton J.D."/>
            <person name="Ullery H.E."/>
            <person name="Wilson R.J."/>
            <person name="Serrano M.G."/>
            <person name="Buck G."/>
            <person name="Lee V."/>
            <person name="Wang Y."/>
            <person name="Carvalho R."/>
            <person name="Voegtly L."/>
            <person name="Shi R."/>
            <person name="Duckworth R."/>
            <person name="Johnson A."/>
            <person name="Loviza R."/>
            <person name="Walstead R."/>
            <person name="Shah Z."/>
            <person name="Kiflezghi M."/>
            <person name="Wade K."/>
            <person name="Ball S.L."/>
            <person name="Bradley K.W."/>
            <person name="Asai D.J."/>
            <person name="Bowman C.A."/>
            <person name="Russell D.A."/>
            <person name="Pope W.H."/>
            <person name="Jacobs-Sera D."/>
            <person name="Hendrix R.W."/>
            <person name="Hatfull G.F."/>
        </authorList>
    </citation>
    <scope>NUCLEOTIDE SEQUENCE</scope>
</reference>
<gene>
    <name evidence="6" type="ORF">NOCA2150157</name>
</gene>
<feature type="domain" description="FMN hydroxy acid dehydrogenase" evidence="5">
    <location>
        <begin position="1"/>
        <end position="127"/>
    </location>
</feature>
<evidence type="ECO:0000256" key="3">
    <source>
        <dbReference type="ARBA" id="ARBA00022643"/>
    </source>
</evidence>
<evidence type="ECO:0000256" key="2">
    <source>
        <dbReference type="ARBA" id="ARBA00022630"/>
    </source>
</evidence>
<dbReference type="InterPro" id="IPR008259">
    <property type="entry name" value="FMN_hydac_DH_AS"/>
</dbReference>
<evidence type="ECO:0000256" key="4">
    <source>
        <dbReference type="ARBA" id="ARBA00023002"/>
    </source>
</evidence>
<dbReference type="Gene3D" id="3.20.20.70">
    <property type="entry name" value="Aldolase class I"/>
    <property type="match status" value="1"/>
</dbReference>
<dbReference type="InterPro" id="IPR037396">
    <property type="entry name" value="FMN_HAD"/>
</dbReference>
<evidence type="ECO:0000259" key="5">
    <source>
        <dbReference type="PROSITE" id="PS51349"/>
    </source>
</evidence>
<proteinExistence type="predicted"/>